<feature type="domain" description="Acyl-CoA thioesterase-like N-terminal HotDog" evidence="1">
    <location>
        <begin position="24"/>
        <end position="106"/>
    </location>
</feature>
<dbReference type="Pfam" id="PF13622">
    <property type="entry name" value="4HBT_3"/>
    <property type="match status" value="1"/>
</dbReference>
<keyword evidence="4" id="KW-1185">Reference proteome</keyword>
<dbReference type="InterPro" id="IPR049450">
    <property type="entry name" value="ACOT8-like_C"/>
</dbReference>
<dbReference type="RefSeq" id="WP_344202678.1">
    <property type="nucleotide sequence ID" value="NZ_BAAAME010000005.1"/>
</dbReference>
<dbReference type="InterPro" id="IPR049449">
    <property type="entry name" value="TesB_ACOT8-like_N"/>
</dbReference>
<accession>A0ABP4W861</accession>
<gene>
    <name evidence="3" type="ORF">GCM10009710_27680</name>
</gene>
<organism evidence="3 4">
    <name type="scientific">Aeromicrobium alkaliterrae</name>
    <dbReference type="NCBI Taxonomy" id="302168"/>
    <lineage>
        <taxon>Bacteria</taxon>
        <taxon>Bacillati</taxon>
        <taxon>Actinomycetota</taxon>
        <taxon>Actinomycetes</taxon>
        <taxon>Propionibacteriales</taxon>
        <taxon>Nocardioidaceae</taxon>
        <taxon>Aeromicrobium</taxon>
    </lineage>
</organism>
<evidence type="ECO:0000313" key="4">
    <source>
        <dbReference type="Proteomes" id="UP001501057"/>
    </source>
</evidence>
<dbReference type="Pfam" id="PF20789">
    <property type="entry name" value="4HBT_3C"/>
    <property type="match status" value="1"/>
</dbReference>
<protein>
    <submittedName>
        <fullName evidence="3">Thioesterase family protein</fullName>
    </submittedName>
</protein>
<dbReference type="InterPro" id="IPR042171">
    <property type="entry name" value="Acyl-CoA_hotdog"/>
</dbReference>
<name>A0ABP4W861_9ACTN</name>
<evidence type="ECO:0000259" key="1">
    <source>
        <dbReference type="Pfam" id="PF13622"/>
    </source>
</evidence>
<dbReference type="Gene3D" id="2.40.160.210">
    <property type="entry name" value="Acyl-CoA thioesterase, double hotdog domain"/>
    <property type="match status" value="1"/>
</dbReference>
<comment type="caution">
    <text evidence="3">The sequence shown here is derived from an EMBL/GenBank/DDBJ whole genome shotgun (WGS) entry which is preliminary data.</text>
</comment>
<evidence type="ECO:0000259" key="2">
    <source>
        <dbReference type="Pfam" id="PF20789"/>
    </source>
</evidence>
<evidence type="ECO:0000313" key="3">
    <source>
        <dbReference type="EMBL" id="GAA1746175.1"/>
    </source>
</evidence>
<proteinExistence type="predicted"/>
<dbReference type="Proteomes" id="UP001501057">
    <property type="component" value="Unassembled WGS sequence"/>
</dbReference>
<dbReference type="SUPFAM" id="SSF54637">
    <property type="entry name" value="Thioesterase/thiol ester dehydrase-isomerase"/>
    <property type="match status" value="2"/>
</dbReference>
<sequence>MSEDLTAFYLPVDEHVFDSTEATQSPWDFSLQHGGPPAGLLARAVDAARPDDSMRIARITIDMLGGIPQGRTRTEATVVRPGRRVEMVEARLWVDDRLAVTATAWRIRVAPGSTTEVAASEAPAPLPAEQSPHTLTGVDPSWGYGRAMEWRFVAGGYGTLGPALVWGRPRVPLVAGETTSHTSRLLTMADSANGLSVELPMSEWLSIPSTLTATIQRTPEDEWMLLDARTSIGPDGIGLTRAQVYDQHGFSAEIAQPLLVARR</sequence>
<dbReference type="InterPro" id="IPR029069">
    <property type="entry name" value="HotDog_dom_sf"/>
</dbReference>
<reference evidence="4" key="1">
    <citation type="journal article" date="2019" name="Int. J. Syst. Evol. Microbiol.">
        <title>The Global Catalogue of Microorganisms (GCM) 10K type strain sequencing project: providing services to taxonomists for standard genome sequencing and annotation.</title>
        <authorList>
            <consortium name="The Broad Institute Genomics Platform"/>
            <consortium name="The Broad Institute Genome Sequencing Center for Infectious Disease"/>
            <person name="Wu L."/>
            <person name="Ma J."/>
        </authorList>
    </citation>
    <scope>NUCLEOTIDE SEQUENCE [LARGE SCALE GENOMIC DNA]</scope>
    <source>
        <strain evidence="4">JCM 13518</strain>
    </source>
</reference>
<feature type="domain" description="Acyl-CoA thioesterase-like C-terminal" evidence="2">
    <location>
        <begin position="131"/>
        <end position="260"/>
    </location>
</feature>
<dbReference type="EMBL" id="BAAAME010000005">
    <property type="protein sequence ID" value="GAA1746175.1"/>
    <property type="molecule type" value="Genomic_DNA"/>
</dbReference>